<evidence type="ECO:0000256" key="4">
    <source>
        <dbReference type="PROSITE-ProRule" id="PRU00176"/>
    </source>
</evidence>
<dbReference type="GO" id="GO:0008380">
    <property type="term" value="P:RNA splicing"/>
    <property type="evidence" value="ECO:0007669"/>
    <property type="project" value="UniProtKB-KW"/>
</dbReference>
<reference evidence="6" key="1">
    <citation type="journal article" date="2014" name="PLoS ONE">
        <title>Transcriptome-Based Identification of ABC Transporters in the Western Tarnished Plant Bug Lygus hesperus.</title>
        <authorList>
            <person name="Hull J.J."/>
            <person name="Chaney K."/>
            <person name="Geib S.M."/>
            <person name="Fabrick J.A."/>
            <person name="Brent C.S."/>
            <person name="Walsh D."/>
            <person name="Lavine L.C."/>
        </authorList>
    </citation>
    <scope>NUCLEOTIDE SEQUENCE</scope>
</reference>
<dbReference type="Gene3D" id="3.30.70.330">
    <property type="match status" value="2"/>
</dbReference>
<evidence type="ECO:0000256" key="2">
    <source>
        <dbReference type="ARBA" id="ARBA00022884"/>
    </source>
</evidence>
<dbReference type="EMBL" id="GBHO01029340">
    <property type="protein sequence ID" value="JAG14264.1"/>
    <property type="molecule type" value="Transcribed_RNA"/>
</dbReference>
<dbReference type="GO" id="GO:0003723">
    <property type="term" value="F:RNA binding"/>
    <property type="evidence" value="ECO:0007669"/>
    <property type="project" value="UniProtKB-UniRule"/>
</dbReference>
<dbReference type="AlphaFoldDB" id="A0A0A9X2Q7"/>
<sequence length="168" mass="18459">MRGAYAFIEFYRKQDAEVALSMDGIMMKDTQLRIKCPKEVQVHYQQHPPKKYTIPGAIPSNVENGPNKIFLGSIPRDMTDIEVREIVENIGKLSAFNLVKDINDGSSKGYAFFTYVEPEITNHAIQVLHGHIIKGGKRLLCARAGVVPAPLPPLPTPATTTTVTAATA</sequence>
<accession>A0A0A9X2Q7</accession>
<keyword evidence="1" id="KW-0507">mRNA processing</keyword>
<dbReference type="InterPro" id="IPR035979">
    <property type="entry name" value="RBD_domain_sf"/>
</dbReference>
<dbReference type="Pfam" id="PF00076">
    <property type="entry name" value="RRM_1"/>
    <property type="match status" value="1"/>
</dbReference>
<dbReference type="InterPro" id="IPR000504">
    <property type="entry name" value="RRM_dom"/>
</dbReference>
<evidence type="ECO:0000259" key="5">
    <source>
        <dbReference type="PROSITE" id="PS50102"/>
    </source>
</evidence>
<keyword evidence="3" id="KW-0508">mRNA splicing</keyword>
<dbReference type="SMART" id="SM00360">
    <property type="entry name" value="RRM"/>
    <property type="match status" value="1"/>
</dbReference>
<evidence type="ECO:0000256" key="1">
    <source>
        <dbReference type="ARBA" id="ARBA00022664"/>
    </source>
</evidence>
<protein>
    <submittedName>
        <fullName evidence="6">Splicing factor U2AF 65 kDa subunit</fullName>
    </submittedName>
    <submittedName>
        <fullName evidence="7">Splicing factor U2AF subunit</fullName>
    </submittedName>
</protein>
<dbReference type="PROSITE" id="PS50102">
    <property type="entry name" value="RRM"/>
    <property type="match status" value="1"/>
</dbReference>
<dbReference type="PANTHER" id="PTHR23139">
    <property type="entry name" value="RNA-BINDING PROTEIN"/>
    <property type="match status" value="1"/>
</dbReference>
<gene>
    <name evidence="6" type="primary">U2af2</name>
    <name evidence="6" type="ORF">CM83_15878</name>
    <name evidence="7" type="ORF">g.36343</name>
</gene>
<keyword evidence="2 4" id="KW-0694">RNA-binding</keyword>
<dbReference type="EMBL" id="GDHC01002451">
    <property type="protein sequence ID" value="JAQ16178.1"/>
    <property type="molecule type" value="Transcribed_RNA"/>
</dbReference>
<reference evidence="7" key="3">
    <citation type="journal article" date="2016" name="Gigascience">
        <title>De novo construction of an expanded transcriptome assembly for the western tarnished plant bug, Lygus hesperus.</title>
        <authorList>
            <person name="Tassone E.E."/>
            <person name="Geib S.M."/>
            <person name="Hall B."/>
            <person name="Fabrick J.A."/>
            <person name="Brent C.S."/>
            <person name="Hull J.J."/>
        </authorList>
    </citation>
    <scope>NUCLEOTIDE SEQUENCE</scope>
</reference>
<organism evidence="6">
    <name type="scientific">Lygus hesperus</name>
    <name type="common">Western plant bug</name>
    <dbReference type="NCBI Taxonomy" id="30085"/>
    <lineage>
        <taxon>Eukaryota</taxon>
        <taxon>Metazoa</taxon>
        <taxon>Ecdysozoa</taxon>
        <taxon>Arthropoda</taxon>
        <taxon>Hexapoda</taxon>
        <taxon>Insecta</taxon>
        <taxon>Pterygota</taxon>
        <taxon>Neoptera</taxon>
        <taxon>Paraneoptera</taxon>
        <taxon>Hemiptera</taxon>
        <taxon>Heteroptera</taxon>
        <taxon>Panheteroptera</taxon>
        <taxon>Cimicomorpha</taxon>
        <taxon>Miridae</taxon>
        <taxon>Mirini</taxon>
        <taxon>Lygus</taxon>
    </lineage>
</organism>
<evidence type="ECO:0000313" key="7">
    <source>
        <dbReference type="EMBL" id="JAQ16178.1"/>
    </source>
</evidence>
<name>A0A0A9X2Q7_LYGHE</name>
<dbReference type="SUPFAM" id="SSF54928">
    <property type="entry name" value="RNA-binding domain, RBD"/>
    <property type="match status" value="2"/>
</dbReference>
<evidence type="ECO:0000313" key="6">
    <source>
        <dbReference type="EMBL" id="JAG14264.1"/>
    </source>
</evidence>
<reference evidence="6" key="2">
    <citation type="submission" date="2014-07" db="EMBL/GenBank/DDBJ databases">
        <authorList>
            <person name="Hull J."/>
        </authorList>
    </citation>
    <scope>NUCLEOTIDE SEQUENCE</scope>
</reference>
<proteinExistence type="predicted"/>
<dbReference type="GO" id="GO:0006397">
    <property type="term" value="P:mRNA processing"/>
    <property type="evidence" value="ECO:0007669"/>
    <property type="project" value="UniProtKB-KW"/>
</dbReference>
<evidence type="ECO:0000256" key="3">
    <source>
        <dbReference type="ARBA" id="ARBA00023187"/>
    </source>
</evidence>
<dbReference type="InterPro" id="IPR012677">
    <property type="entry name" value="Nucleotide-bd_a/b_plait_sf"/>
</dbReference>
<feature type="domain" description="RRM" evidence="5">
    <location>
        <begin position="67"/>
        <end position="146"/>
    </location>
</feature>